<organism evidence="1">
    <name type="scientific">marine sediment metagenome</name>
    <dbReference type="NCBI Taxonomy" id="412755"/>
    <lineage>
        <taxon>unclassified sequences</taxon>
        <taxon>metagenomes</taxon>
        <taxon>ecological metagenomes</taxon>
    </lineage>
</organism>
<gene>
    <name evidence="1" type="ORF">LCGC14_2599380</name>
</gene>
<comment type="caution">
    <text evidence="1">The sequence shown here is derived from an EMBL/GenBank/DDBJ whole genome shotgun (WGS) entry which is preliminary data.</text>
</comment>
<proteinExistence type="predicted"/>
<reference evidence="1" key="1">
    <citation type="journal article" date="2015" name="Nature">
        <title>Complex archaea that bridge the gap between prokaryotes and eukaryotes.</title>
        <authorList>
            <person name="Spang A."/>
            <person name="Saw J.H."/>
            <person name="Jorgensen S.L."/>
            <person name="Zaremba-Niedzwiedzka K."/>
            <person name="Martijn J."/>
            <person name="Lind A.E."/>
            <person name="van Eijk R."/>
            <person name="Schleper C."/>
            <person name="Guy L."/>
            <person name="Ettema T.J."/>
        </authorList>
    </citation>
    <scope>NUCLEOTIDE SEQUENCE</scope>
</reference>
<protein>
    <submittedName>
        <fullName evidence="1">Uncharacterized protein</fullName>
    </submittedName>
</protein>
<dbReference type="EMBL" id="LAZR01043847">
    <property type="protein sequence ID" value="KKL06102.1"/>
    <property type="molecule type" value="Genomic_DNA"/>
</dbReference>
<accession>A0A0F9AWY2</accession>
<evidence type="ECO:0000313" key="1">
    <source>
        <dbReference type="EMBL" id="KKL06102.1"/>
    </source>
</evidence>
<name>A0A0F9AWY2_9ZZZZ</name>
<dbReference type="AlphaFoldDB" id="A0A0F9AWY2"/>
<sequence length="203" mass="21844">MAFQRVENTVEIDVNYTQNGEPLQNTFYARFGGAYSLSNLVALAAAVDAHISTIWLPLQTGSCDYASTDVIGLNAENDFFASNNNGAGPGTDLSEGLPNNATVSIKKSSGLSGRSARGRNFWIGTPTNKLASNENFLDFSYGTFIEDALDGVRGVIDAEFNWDAVLVSRFQGGAKRPEGVTFPWLSSTLVNLAMDSQRGRLSN</sequence>